<dbReference type="STRING" id="1218173.BALCAV_0201045"/>
<dbReference type="CDD" id="cd13585">
    <property type="entry name" value="PBP2_TMBP_like"/>
    <property type="match status" value="1"/>
</dbReference>
<dbReference type="EMBL" id="ALPT02000002">
    <property type="protein sequence ID" value="KGA99048.1"/>
    <property type="molecule type" value="Genomic_DNA"/>
</dbReference>
<comment type="similarity">
    <text evidence="1">Belongs to the bacterial solute-binding protein 1 family.</text>
</comment>
<reference evidence="6 8" key="2">
    <citation type="submission" date="2014-01" db="EMBL/GenBank/DDBJ databases">
        <title>Draft genome sequencing of Bacillus alcalophilus CGMCC 1.3604.</title>
        <authorList>
            <person name="Yang J."/>
            <person name="Diao L."/>
            <person name="Yang S."/>
        </authorList>
    </citation>
    <scope>NUCLEOTIDE SEQUENCE [LARGE SCALE GENOMIC DNA]</scope>
    <source>
        <strain evidence="6 8">CGMCC 1.3604</strain>
    </source>
</reference>
<evidence type="ECO:0000256" key="4">
    <source>
        <dbReference type="SAM" id="SignalP"/>
    </source>
</evidence>
<dbReference type="GO" id="GO:0055052">
    <property type="term" value="C:ATP-binding cassette (ABC) transporter complex, substrate-binding subunit-containing"/>
    <property type="evidence" value="ECO:0007669"/>
    <property type="project" value="TreeGrafter"/>
</dbReference>
<proteinExistence type="inferred from homology"/>
<protein>
    <submittedName>
        <fullName evidence="5">Sugar ABC transporter substrate-binding protein</fullName>
    </submittedName>
</protein>
<evidence type="ECO:0000313" key="6">
    <source>
        <dbReference type="EMBL" id="THG89807.1"/>
    </source>
</evidence>
<dbReference type="EMBL" id="JALP01000194">
    <property type="protein sequence ID" value="THG89807.1"/>
    <property type="molecule type" value="Genomic_DNA"/>
</dbReference>
<evidence type="ECO:0000256" key="3">
    <source>
        <dbReference type="ARBA" id="ARBA00022729"/>
    </source>
</evidence>
<name>A0A094WSJ2_ALKAL</name>
<gene>
    <name evidence="6" type="ORF">AJ85_14985</name>
    <name evidence="5" type="ORF">BALCAV_0201045</name>
</gene>
<keyword evidence="3 4" id="KW-0732">Signal</keyword>
<dbReference type="Gene3D" id="3.40.190.10">
    <property type="entry name" value="Periplasmic binding protein-like II"/>
    <property type="match status" value="1"/>
</dbReference>
<dbReference type="PANTHER" id="PTHR30061">
    <property type="entry name" value="MALTOSE-BINDING PERIPLASMIC PROTEIN"/>
    <property type="match status" value="1"/>
</dbReference>
<dbReference type="RefSeq" id="WP_003322862.1">
    <property type="nucleotide sequence ID" value="NZ_ALPT02000002.1"/>
</dbReference>
<dbReference type="PANTHER" id="PTHR30061:SF50">
    <property type="entry name" value="MALTOSE_MALTODEXTRIN-BINDING PERIPLASMIC PROTEIN"/>
    <property type="match status" value="1"/>
</dbReference>
<dbReference type="OrthoDB" id="9782846at2"/>
<dbReference type="Pfam" id="PF01547">
    <property type="entry name" value="SBP_bac_1"/>
    <property type="match status" value="1"/>
</dbReference>
<accession>A0A094WSJ2</accession>
<evidence type="ECO:0000256" key="2">
    <source>
        <dbReference type="ARBA" id="ARBA00022448"/>
    </source>
</evidence>
<dbReference type="GO" id="GO:0042956">
    <property type="term" value="P:maltodextrin transmembrane transport"/>
    <property type="evidence" value="ECO:0007669"/>
    <property type="project" value="TreeGrafter"/>
</dbReference>
<dbReference type="AlphaFoldDB" id="A0A094WSJ2"/>
<dbReference type="Proteomes" id="UP000002754">
    <property type="component" value="Unassembled WGS sequence"/>
</dbReference>
<evidence type="ECO:0000313" key="7">
    <source>
        <dbReference type="Proteomes" id="UP000002754"/>
    </source>
</evidence>
<feature type="chain" id="PRO_5035986170" evidence="4">
    <location>
        <begin position="24"/>
        <end position="415"/>
    </location>
</feature>
<dbReference type="eggNOG" id="COG1653">
    <property type="taxonomic scope" value="Bacteria"/>
</dbReference>
<dbReference type="Proteomes" id="UP000297014">
    <property type="component" value="Unassembled WGS sequence"/>
</dbReference>
<dbReference type="GO" id="GO:1901982">
    <property type="term" value="F:maltose binding"/>
    <property type="evidence" value="ECO:0007669"/>
    <property type="project" value="TreeGrafter"/>
</dbReference>
<keyword evidence="2" id="KW-0813">Transport</keyword>
<keyword evidence="7" id="KW-1185">Reference proteome</keyword>
<dbReference type="PROSITE" id="PS51257">
    <property type="entry name" value="PROKAR_LIPOPROTEIN"/>
    <property type="match status" value="1"/>
</dbReference>
<sequence>MKKVLIMVAALMLLVACSNSAGGDEKVTLSYMVWDLDQMPALEQIVEEFNEEHPNITINIENTPFAQYWDNLEIAGTGQSLPDIFWMNGPNIRLFAESDMLLNLDEYVAKDGYDFSNYPETLTNLYSAGGSQYGIPKDYDTIGLWYNRELFDEAGVEYPDDTWTWDDLITAAKEITDTDNRVYGIAAHLNSQSGFYNTIHQAGGYIIDLETNSAGHNTPEAVAGIKFWTDLIHEYEVSPTIQQMTDTPASSMFESGNVAMFVSGSWFAPVFSNNEFIKDKVDVAPLPMGEKRSSTIHGLGNVIASHTDHPEAAWEFLKFLGSERAAEIQAETGTVIPAYTGTEQKWVDSLPNFNAQAFIDQVEYADPLPNSLHTRTWQQVETDYLNRVWAGEVTYEEIADELAEKIEEILENESN</sequence>
<feature type="signal peptide" evidence="4">
    <location>
        <begin position="1"/>
        <end position="23"/>
    </location>
</feature>
<evidence type="ECO:0000313" key="8">
    <source>
        <dbReference type="Proteomes" id="UP000297014"/>
    </source>
</evidence>
<evidence type="ECO:0000256" key="1">
    <source>
        <dbReference type="ARBA" id="ARBA00008520"/>
    </source>
</evidence>
<organism evidence="5 7">
    <name type="scientific">Alkalihalobacillus alcalophilus ATCC 27647 = CGMCC 1.3604</name>
    <dbReference type="NCBI Taxonomy" id="1218173"/>
    <lineage>
        <taxon>Bacteria</taxon>
        <taxon>Bacillati</taxon>
        <taxon>Bacillota</taxon>
        <taxon>Bacilli</taxon>
        <taxon>Bacillales</taxon>
        <taxon>Bacillaceae</taxon>
        <taxon>Alkalihalobacillus</taxon>
    </lineage>
</organism>
<dbReference type="SUPFAM" id="SSF53850">
    <property type="entry name" value="Periplasmic binding protein-like II"/>
    <property type="match status" value="1"/>
</dbReference>
<dbReference type="GO" id="GO:0015768">
    <property type="term" value="P:maltose transport"/>
    <property type="evidence" value="ECO:0007669"/>
    <property type="project" value="TreeGrafter"/>
</dbReference>
<comment type="caution">
    <text evidence="5">The sequence shown here is derived from an EMBL/GenBank/DDBJ whole genome shotgun (WGS) entry which is preliminary data.</text>
</comment>
<reference evidence="5 7" key="1">
    <citation type="journal article" date="2014" name="Genome Announc.">
        <title>Draft Genome Sequence of Bacillus alcalophilus AV1934, a Classic Alkaliphile Isolated from Human Feces in 1934.</title>
        <authorList>
            <person name="Attie O."/>
            <person name="Jayaprakash A."/>
            <person name="Shah H."/>
            <person name="Paulsen I.T."/>
            <person name="Morino M."/>
            <person name="Takahashi Y."/>
            <person name="Narumi I."/>
            <person name="Sachidanandam R."/>
            <person name="Satoh K."/>
            <person name="Ito M."/>
            <person name="Krulwich T.A."/>
        </authorList>
    </citation>
    <scope>NUCLEOTIDE SEQUENCE [LARGE SCALE GENOMIC DNA]</scope>
    <source>
        <strain evidence="5 7">AV1934</strain>
    </source>
</reference>
<dbReference type="InterPro" id="IPR006059">
    <property type="entry name" value="SBP"/>
</dbReference>
<evidence type="ECO:0000313" key="5">
    <source>
        <dbReference type="EMBL" id="KGA99048.1"/>
    </source>
</evidence>